<dbReference type="InterPro" id="IPR016181">
    <property type="entry name" value="Acyl_CoA_acyltransferase"/>
</dbReference>
<dbReference type="InterPro" id="IPR020036">
    <property type="entry name" value="PseH"/>
</dbReference>
<evidence type="ECO:0000313" key="2">
    <source>
        <dbReference type="EMBL" id="SJZ58439.1"/>
    </source>
</evidence>
<gene>
    <name evidence="2" type="ORF">SAMN02745191_1054</name>
</gene>
<dbReference type="EMBL" id="FUWY01000002">
    <property type="protein sequence ID" value="SJZ58439.1"/>
    <property type="molecule type" value="Genomic_DNA"/>
</dbReference>
<feature type="domain" description="N-acetyltransferase" evidence="1">
    <location>
        <begin position="7"/>
        <end position="159"/>
    </location>
</feature>
<accession>A0A1T4LUL9</accession>
<proteinExistence type="predicted"/>
<keyword evidence="3" id="KW-1185">Reference proteome</keyword>
<organism evidence="2 3">
    <name type="scientific">Anaerorhabdus furcosa</name>
    <dbReference type="NCBI Taxonomy" id="118967"/>
    <lineage>
        <taxon>Bacteria</taxon>
        <taxon>Bacillati</taxon>
        <taxon>Bacillota</taxon>
        <taxon>Erysipelotrichia</taxon>
        <taxon>Erysipelotrichales</taxon>
        <taxon>Erysipelotrichaceae</taxon>
        <taxon>Anaerorhabdus</taxon>
    </lineage>
</organism>
<dbReference type="PANTHER" id="PTHR43415:SF3">
    <property type="entry name" value="GNAT-FAMILY ACETYLTRANSFERASE"/>
    <property type="match status" value="1"/>
</dbReference>
<evidence type="ECO:0000259" key="1">
    <source>
        <dbReference type="PROSITE" id="PS51186"/>
    </source>
</evidence>
<dbReference type="RefSeq" id="WP_078711476.1">
    <property type="nucleotide sequence ID" value="NZ_FUWY01000002.1"/>
</dbReference>
<dbReference type="NCBIfam" id="TIGR03585">
    <property type="entry name" value="PseH"/>
    <property type="match status" value="1"/>
</dbReference>
<sequence>MTREMMVRIRPLKLEDTKNIVCWRNKKFVLENFIDRRSITDEDHIQYFVSKIEKGFVKQFIINANEVDIGTVFLRDIDGANRKAEFGIFIGEEAYLGKGIGKLVIKQILEYAFNELDLNKVFLRVLSENKRAIASYEKSGFKFEGCFRQDVFVEGKFLDIVFMSVLKEEW</sequence>
<keyword evidence="2" id="KW-0808">Transferase</keyword>
<dbReference type="AlphaFoldDB" id="A0A1T4LUL9"/>
<dbReference type="PROSITE" id="PS51186">
    <property type="entry name" value="GNAT"/>
    <property type="match status" value="1"/>
</dbReference>
<dbReference type="PANTHER" id="PTHR43415">
    <property type="entry name" value="SPERMIDINE N(1)-ACETYLTRANSFERASE"/>
    <property type="match status" value="1"/>
</dbReference>
<name>A0A1T4LUL9_9FIRM</name>
<dbReference type="Gene3D" id="3.40.630.30">
    <property type="match status" value="1"/>
</dbReference>
<dbReference type="CDD" id="cd04301">
    <property type="entry name" value="NAT_SF"/>
    <property type="match status" value="1"/>
</dbReference>
<protein>
    <submittedName>
        <fullName evidence="2">UDP-4-amino-4,6-dideoxy-N-acetyl-beta-L-altrosamine N-acetyltransferase</fullName>
    </submittedName>
</protein>
<dbReference type="Pfam" id="PF13302">
    <property type="entry name" value="Acetyltransf_3"/>
    <property type="match status" value="1"/>
</dbReference>
<dbReference type="InterPro" id="IPR000182">
    <property type="entry name" value="GNAT_dom"/>
</dbReference>
<reference evidence="3" key="1">
    <citation type="submission" date="2017-02" db="EMBL/GenBank/DDBJ databases">
        <authorList>
            <person name="Varghese N."/>
            <person name="Submissions S."/>
        </authorList>
    </citation>
    <scope>NUCLEOTIDE SEQUENCE [LARGE SCALE GENOMIC DNA]</scope>
    <source>
        <strain evidence="3">ATCC 25662</strain>
    </source>
</reference>
<dbReference type="STRING" id="118967.SAMN02745191_1054"/>
<evidence type="ECO:0000313" key="3">
    <source>
        <dbReference type="Proteomes" id="UP000243297"/>
    </source>
</evidence>
<dbReference type="Proteomes" id="UP000243297">
    <property type="component" value="Unassembled WGS sequence"/>
</dbReference>
<dbReference type="SUPFAM" id="SSF55729">
    <property type="entry name" value="Acyl-CoA N-acyltransferases (Nat)"/>
    <property type="match status" value="1"/>
</dbReference>
<dbReference type="OrthoDB" id="893030at2"/>
<dbReference type="GO" id="GO:0016747">
    <property type="term" value="F:acyltransferase activity, transferring groups other than amino-acyl groups"/>
    <property type="evidence" value="ECO:0007669"/>
    <property type="project" value="InterPro"/>
</dbReference>